<comment type="catalytic activity">
    <reaction evidence="5">
        <text>glycyl-tRNA(Gly) + acetyl-CoA = N-acetylglycyl-tRNA(Gly) + CoA + H(+)</text>
        <dbReference type="Rhea" id="RHEA:81867"/>
        <dbReference type="Rhea" id="RHEA-COMP:9683"/>
        <dbReference type="Rhea" id="RHEA-COMP:19766"/>
        <dbReference type="ChEBI" id="CHEBI:15378"/>
        <dbReference type="ChEBI" id="CHEBI:57287"/>
        <dbReference type="ChEBI" id="CHEBI:57288"/>
        <dbReference type="ChEBI" id="CHEBI:78522"/>
        <dbReference type="ChEBI" id="CHEBI:232036"/>
    </reaction>
</comment>
<dbReference type="PANTHER" id="PTHR36449">
    <property type="entry name" value="ACETYLTRANSFERASE-RELATED"/>
    <property type="match status" value="1"/>
</dbReference>
<dbReference type="Gene3D" id="3.40.630.30">
    <property type="match status" value="1"/>
</dbReference>
<dbReference type="Pfam" id="PF00583">
    <property type="entry name" value="Acetyltransf_1"/>
    <property type="match status" value="1"/>
</dbReference>
<keyword evidence="4" id="KW-0012">Acyltransferase</keyword>
<protein>
    <submittedName>
        <fullName evidence="7">GNAT family N-acetyltransferase</fullName>
    </submittedName>
</protein>
<dbReference type="Proteomes" id="UP000235616">
    <property type="component" value="Unassembled WGS sequence"/>
</dbReference>
<accession>A0A2N7VI39</accession>
<dbReference type="AlphaFoldDB" id="A0A2N7VI39"/>
<proteinExistence type="predicted"/>
<evidence type="ECO:0000256" key="5">
    <source>
        <dbReference type="ARBA" id="ARBA00049880"/>
    </source>
</evidence>
<evidence type="ECO:0000313" key="7">
    <source>
        <dbReference type="EMBL" id="PMS16813.1"/>
    </source>
</evidence>
<dbReference type="SUPFAM" id="SSF55729">
    <property type="entry name" value="Acyl-CoA N-acyltransferases (Nat)"/>
    <property type="match status" value="1"/>
</dbReference>
<dbReference type="CDD" id="cd04301">
    <property type="entry name" value="NAT_SF"/>
    <property type="match status" value="1"/>
</dbReference>
<evidence type="ECO:0000259" key="6">
    <source>
        <dbReference type="PROSITE" id="PS51186"/>
    </source>
</evidence>
<evidence type="ECO:0000313" key="8">
    <source>
        <dbReference type="Proteomes" id="UP000235616"/>
    </source>
</evidence>
<keyword evidence="1" id="KW-0678">Repressor</keyword>
<sequence length="162" mass="17869">MNGDRFVVCALAAAHDRSQFECGSTPLDRYLREFVTQDIRRRIAACFVMLDGDFVAGYYTLSAASVALADLPQEVARKLPRYPAVPVIRMGRLAVDRRYRGRGLGAALLVNALRRAAQSEIPGAALTVDAKDEQAADFYRHFGFSQFGDDPLSLFLPLASVR</sequence>
<keyword evidence="3 7" id="KW-0808">Transferase</keyword>
<dbReference type="OrthoDB" id="9799147at2"/>
<keyword evidence="2" id="KW-1277">Toxin-antitoxin system</keyword>
<keyword evidence="8" id="KW-1185">Reference proteome</keyword>
<dbReference type="PROSITE" id="PS51186">
    <property type="entry name" value="GNAT"/>
    <property type="match status" value="1"/>
</dbReference>
<feature type="domain" description="N-acetyltransferase" evidence="6">
    <location>
        <begin position="26"/>
        <end position="162"/>
    </location>
</feature>
<organism evidence="7 8">
    <name type="scientific">Trinickia dabaoshanensis</name>
    <dbReference type="NCBI Taxonomy" id="564714"/>
    <lineage>
        <taxon>Bacteria</taxon>
        <taxon>Pseudomonadati</taxon>
        <taxon>Pseudomonadota</taxon>
        <taxon>Betaproteobacteria</taxon>
        <taxon>Burkholderiales</taxon>
        <taxon>Burkholderiaceae</taxon>
        <taxon>Trinickia</taxon>
    </lineage>
</organism>
<dbReference type="InterPro" id="IPR016181">
    <property type="entry name" value="Acyl_CoA_acyltransferase"/>
</dbReference>
<comment type="caution">
    <text evidence="7">The sequence shown here is derived from an EMBL/GenBank/DDBJ whole genome shotgun (WGS) entry which is preliminary data.</text>
</comment>
<evidence type="ECO:0000256" key="1">
    <source>
        <dbReference type="ARBA" id="ARBA00022491"/>
    </source>
</evidence>
<evidence type="ECO:0000256" key="3">
    <source>
        <dbReference type="ARBA" id="ARBA00022679"/>
    </source>
</evidence>
<dbReference type="EMBL" id="PNYA01000022">
    <property type="protein sequence ID" value="PMS16813.1"/>
    <property type="molecule type" value="Genomic_DNA"/>
</dbReference>
<dbReference type="PANTHER" id="PTHR36449:SF1">
    <property type="entry name" value="ACETYLTRANSFERASE"/>
    <property type="match status" value="1"/>
</dbReference>
<dbReference type="InterPro" id="IPR000182">
    <property type="entry name" value="GNAT_dom"/>
</dbReference>
<gene>
    <name evidence="7" type="ORF">C0Z18_21945</name>
</gene>
<evidence type="ECO:0000256" key="2">
    <source>
        <dbReference type="ARBA" id="ARBA00022649"/>
    </source>
</evidence>
<name>A0A2N7VI39_9BURK</name>
<dbReference type="GO" id="GO:0016747">
    <property type="term" value="F:acyltransferase activity, transferring groups other than amino-acyl groups"/>
    <property type="evidence" value="ECO:0007669"/>
    <property type="project" value="InterPro"/>
</dbReference>
<reference evidence="7 8" key="1">
    <citation type="submission" date="2018-01" db="EMBL/GenBank/DDBJ databases">
        <title>Whole genome analyses suggest that Burkholderia sensu lato contains two further novel genera in the rhizoxinica-symbiotica group Mycetohabitans gen. nov., and Trinickia gen. nov.: implications for the evolution of diazotrophy and nodulation in the Burkholderiaceae.</title>
        <authorList>
            <person name="Estrada-de los Santos P."/>
            <person name="Palmer M."/>
            <person name="Chavez-Ramirez B."/>
            <person name="Beukes C."/>
            <person name="Steenkamp E.T."/>
            <person name="Hirsch A.M."/>
            <person name="Manyaka P."/>
            <person name="Maluk M."/>
            <person name="Lafos M."/>
            <person name="Crook M."/>
            <person name="Gross E."/>
            <person name="Simon M.F."/>
            <person name="Bueno dos Reis Junior F."/>
            <person name="Poole P.S."/>
            <person name="Venter S.N."/>
            <person name="James E.K."/>
        </authorList>
    </citation>
    <scope>NUCLEOTIDE SEQUENCE [LARGE SCALE GENOMIC DNA]</scope>
    <source>
        <strain evidence="7 8">GIMN1.004</strain>
    </source>
</reference>
<dbReference type="RefSeq" id="WP_102647554.1">
    <property type="nucleotide sequence ID" value="NZ_PNYA01000022.1"/>
</dbReference>
<evidence type="ECO:0000256" key="4">
    <source>
        <dbReference type="ARBA" id="ARBA00023315"/>
    </source>
</evidence>